<dbReference type="EMBL" id="CP136864">
    <property type="protein sequence ID" value="WOJ92225.1"/>
    <property type="molecule type" value="Genomic_DNA"/>
</dbReference>
<feature type="transmembrane region" description="Helical" evidence="1">
    <location>
        <begin position="119"/>
        <end position="139"/>
    </location>
</feature>
<evidence type="ECO:0000313" key="2">
    <source>
        <dbReference type="EMBL" id="WOJ92225.1"/>
    </source>
</evidence>
<accession>A0ABZ0HZE4</accession>
<reference evidence="2 3" key="1">
    <citation type="submission" date="2023-10" db="EMBL/GenBank/DDBJ databases">
        <title>Two novel species belonging to the OM43/NOR5 clade.</title>
        <authorList>
            <person name="Park M."/>
        </authorList>
    </citation>
    <scope>NUCLEOTIDE SEQUENCE [LARGE SCALE GENOMIC DNA]</scope>
    <source>
        <strain evidence="2 3">IMCC43200</strain>
    </source>
</reference>
<evidence type="ECO:0000256" key="1">
    <source>
        <dbReference type="SAM" id="Phobius"/>
    </source>
</evidence>
<feature type="transmembrane region" description="Helical" evidence="1">
    <location>
        <begin position="12"/>
        <end position="31"/>
    </location>
</feature>
<feature type="transmembrane region" description="Helical" evidence="1">
    <location>
        <begin position="76"/>
        <end position="98"/>
    </location>
</feature>
<name>A0ABZ0HZE4_9GAMM</name>
<keyword evidence="1" id="KW-0472">Membrane</keyword>
<evidence type="ECO:0000313" key="3">
    <source>
        <dbReference type="Proteomes" id="UP001626537"/>
    </source>
</evidence>
<keyword evidence="1" id="KW-1133">Transmembrane helix</keyword>
<organism evidence="2 3">
    <name type="scientific">Congregibacter variabilis</name>
    <dbReference type="NCBI Taxonomy" id="3081200"/>
    <lineage>
        <taxon>Bacteria</taxon>
        <taxon>Pseudomonadati</taxon>
        <taxon>Pseudomonadota</taxon>
        <taxon>Gammaproteobacteria</taxon>
        <taxon>Cellvibrionales</taxon>
        <taxon>Halieaceae</taxon>
        <taxon>Congregibacter</taxon>
    </lineage>
</organism>
<dbReference type="Proteomes" id="UP001626537">
    <property type="component" value="Chromosome"/>
</dbReference>
<protein>
    <submittedName>
        <fullName evidence="2">Uncharacterized protein</fullName>
    </submittedName>
</protein>
<feature type="transmembrane region" description="Helical" evidence="1">
    <location>
        <begin position="43"/>
        <end position="70"/>
    </location>
</feature>
<feature type="transmembrane region" description="Helical" evidence="1">
    <location>
        <begin position="151"/>
        <end position="174"/>
    </location>
</feature>
<sequence length="190" mass="20754">MNELNEALLYTLSQVTIALVGFSAIAISFATQTKKNWGVFEKANAWCVFGFAVVAFLASIIPPVMIMAGLSADASLIVGFAVIAIGVLPMTFGGVVLTRRLIAERDEKARITRYLSGRMILHGAPYWAILCTSAVWFAAFDFLIPRSEPVYVSTILVGIILCLIHFSFFLALGLEATDENTKEKIQAPHH</sequence>
<keyword evidence="1" id="KW-0812">Transmembrane</keyword>
<dbReference type="RefSeq" id="WP_407346807.1">
    <property type="nucleotide sequence ID" value="NZ_CP136864.1"/>
</dbReference>
<gene>
    <name evidence="2" type="ORF">R0135_10545</name>
</gene>
<proteinExistence type="predicted"/>
<keyword evidence="3" id="KW-1185">Reference proteome</keyword>